<accession>A0A553K4S2</accession>
<keyword evidence="1" id="KW-0472">Membrane</keyword>
<gene>
    <name evidence="2" type="ORF">FOJ82_02110</name>
</gene>
<keyword evidence="1" id="KW-0812">Transmembrane</keyword>
<name>A0A553K4S2_9ACTN</name>
<evidence type="ECO:0000313" key="3">
    <source>
        <dbReference type="Proteomes" id="UP000317638"/>
    </source>
</evidence>
<protein>
    <submittedName>
        <fullName evidence="2">DUF624 domain-containing protein</fullName>
    </submittedName>
</protein>
<keyword evidence="1" id="KW-1133">Transmembrane helix</keyword>
<reference evidence="2 3" key="1">
    <citation type="submission" date="2019-07" db="EMBL/GenBank/DDBJ databases">
        <authorList>
            <person name="Zhou L.-Y."/>
        </authorList>
    </citation>
    <scope>NUCLEOTIDE SEQUENCE [LARGE SCALE GENOMIC DNA]</scope>
    <source>
        <strain evidence="2 3">YIM 101269</strain>
    </source>
</reference>
<proteinExistence type="predicted"/>
<feature type="transmembrane region" description="Helical" evidence="1">
    <location>
        <begin position="162"/>
        <end position="182"/>
    </location>
</feature>
<dbReference type="AlphaFoldDB" id="A0A553K4S2"/>
<comment type="caution">
    <text evidence="2">The sequence shown here is derived from an EMBL/GenBank/DDBJ whole genome shotgun (WGS) entry which is preliminary data.</text>
</comment>
<feature type="transmembrane region" description="Helical" evidence="1">
    <location>
        <begin position="39"/>
        <end position="63"/>
    </location>
</feature>
<organism evidence="2 3">
    <name type="scientific">Tessaracoccus rhinocerotis</name>
    <dbReference type="NCBI Taxonomy" id="1689449"/>
    <lineage>
        <taxon>Bacteria</taxon>
        <taxon>Bacillati</taxon>
        <taxon>Actinomycetota</taxon>
        <taxon>Actinomycetes</taxon>
        <taxon>Propionibacteriales</taxon>
        <taxon>Propionibacteriaceae</taxon>
        <taxon>Tessaracoccus</taxon>
    </lineage>
</organism>
<feature type="transmembrane region" description="Helical" evidence="1">
    <location>
        <begin position="117"/>
        <end position="141"/>
    </location>
</feature>
<dbReference type="EMBL" id="VKKG01000001">
    <property type="protein sequence ID" value="TRY19703.1"/>
    <property type="molecule type" value="Genomic_DNA"/>
</dbReference>
<dbReference type="Pfam" id="PF04854">
    <property type="entry name" value="DUF624"/>
    <property type="match status" value="1"/>
</dbReference>
<dbReference type="RefSeq" id="WP_143936790.1">
    <property type="nucleotide sequence ID" value="NZ_VKKG01000001.1"/>
</dbReference>
<dbReference type="Proteomes" id="UP000317638">
    <property type="component" value="Unassembled WGS sequence"/>
</dbReference>
<dbReference type="InterPro" id="IPR006938">
    <property type="entry name" value="DUF624"/>
</dbReference>
<evidence type="ECO:0000256" key="1">
    <source>
        <dbReference type="SAM" id="Phobius"/>
    </source>
</evidence>
<dbReference type="OrthoDB" id="3236392at2"/>
<evidence type="ECO:0000313" key="2">
    <source>
        <dbReference type="EMBL" id="TRY19703.1"/>
    </source>
</evidence>
<feature type="transmembrane region" description="Helical" evidence="1">
    <location>
        <begin position="188"/>
        <end position="208"/>
    </location>
</feature>
<sequence>MAGQGVNPQSGPRRETGWAATAMSWLGKLTGVVEITLCWFLGVLAGGIVLGWLPAGVAAGAVLHKLTGPEPSDRPFAEFFEVWRANLGRANAVGWPATLAFGVLAADLWILSRGGPAWLTVLLVLTLVVALVLVVAVGYLASLLMLPAARRMPAARLWRTALVMPIVSPAATVVWVACMALLTVVVEILPVVGVLCAPGYVILVTTWLTRRRLHQAGVAPDPELERSLQQMAAD</sequence>
<feature type="transmembrane region" description="Helical" evidence="1">
    <location>
        <begin position="92"/>
        <end position="111"/>
    </location>
</feature>
<keyword evidence="3" id="KW-1185">Reference proteome</keyword>